<name>H6Q5T4_WIGGL</name>
<organism evidence="4 5">
    <name type="scientific">Wigglesworthia glossinidia endosymbiont of Glossina morsitans morsitans</name>
    <name type="common">Yale colony</name>
    <dbReference type="NCBI Taxonomy" id="1142511"/>
    <lineage>
        <taxon>Bacteria</taxon>
        <taxon>Pseudomonadati</taxon>
        <taxon>Pseudomonadota</taxon>
        <taxon>Gammaproteobacteria</taxon>
        <taxon>Enterobacterales</taxon>
        <taxon>Erwiniaceae</taxon>
        <taxon>Wigglesworthia</taxon>
    </lineage>
</organism>
<dbReference type="InterPro" id="IPR036681">
    <property type="entry name" value="PgpA-like_sf"/>
</dbReference>
<comment type="catalytic activity">
    <reaction evidence="1">
        <text>a 1,2-diacyl-sn-glycero-3-phospho-(1'-sn-glycero-3'-phosphate) + H2O = a 1,2-diacyl-sn-glycero-3-phospho-(1'-sn-glycerol) + phosphate</text>
        <dbReference type="Rhea" id="RHEA:33751"/>
        <dbReference type="ChEBI" id="CHEBI:15377"/>
        <dbReference type="ChEBI" id="CHEBI:43474"/>
        <dbReference type="ChEBI" id="CHEBI:60110"/>
        <dbReference type="ChEBI" id="CHEBI:64716"/>
        <dbReference type="EC" id="3.1.3.27"/>
    </reaction>
</comment>
<gene>
    <name evidence="4" type="primary">pgpA</name>
    <name evidence="4" type="ORF">WIGMOR_0292</name>
</gene>
<keyword evidence="1" id="KW-0443">Lipid metabolism</keyword>
<protein>
    <recommendedName>
        <fullName evidence="1">Phosphatidylglycerophosphatase A</fullName>
        <ecNumber evidence="1">3.1.3.27</ecNumber>
    </recommendedName>
    <alternativeName>
        <fullName evidence="1">Phosphatidylglycerolphosphate phosphatase A</fullName>
    </alternativeName>
</protein>
<dbReference type="PANTHER" id="PTHR36305">
    <property type="entry name" value="PHOSPHATIDYLGLYCEROPHOSPHATASE A"/>
    <property type="match status" value="1"/>
</dbReference>
<evidence type="ECO:0000259" key="3">
    <source>
        <dbReference type="Pfam" id="PF04608"/>
    </source>
</evidence>
<keyword evidence="1" id="KW-0479">Metal-binding</keyword>
<feature type="transmembrane region" description="Helical" evidence="2">
    <location>
        <begin position="132"/>
        <end position="156"/>
    </location>
</feature>
<feature type="transmembrane region" description="Helical" evidence="2">
    <location>
        <begin position="21"/>
        <end position="44"/>
    </location>
</feature>
<reference evidence="4 5" key="1">
    <citation type="journal article" date="2012" name="MBio">
        <title>Insight into the transmission biology and species-specific functional capabilities of tsetse (Diptera: glossinidae) obligate symbiont wigglesworthia.</title>
        <authorList>
            <person name="Rio R.V."/>
            <person name="Symula R.E."/>
            <person name="Wang J."/>
            <person name="Lohs C."/>
            <person name="Wu Y.N."/>
            <person name="Snyder A.K."/>
            <person name="Bjornson R.D."/>
            <person name="Oshima K."/>
            <person name="Biehl B.S."/>
            <person name="Perna N.T."/>
            <person name="Hattori M."/>
            <person name="Aksoy S."/>
        </authorList>
    </citation>
    <scope>NUCLEOTIDE SEQUENCE [LARGE SCALE GENOMIC DNA]</scope>
    <source>
        <strain evidence="4">WGM</strain>
    </source>
</reference>
<dbReference type="SUPFAM" id="SSF101307">
    <property type="entry name" value="YutG-like"/>
    <property type="match status" value="1"/>
</dbReference>
<dbReference type="InterPro" id="IPR007686">
    <property type="entry name" value="YutG/PgpA"/>
</dbReference>
<keyword evidence="1" id="KW-0595">Phospholipid degradation</keyword>
<evidence type="ECO:0000256" key="2">
    <source>
        <dbReference type="SAM" id="Phobius"/>
    </source>
</evidence>
<feature type="domain" description="YutG/PgpA" evidence="3">
    <location>
        <begin position="18"/>
        <end position="156"/>
    </location>
</feature>
<evidence type="ECO:0000313" key="5">
    <source>
        <dbReference type="Proteomes" id="UP000009061"/>
    </source>
</evidence>
<evidence type="ECO:0000313" key="4">
    <source>
        <dbReference type="EMBL" id="AFA41130.1"/>
    </source>
</evidence>
<keyword evidence="1" id="KW-0378">Hydrolase</keyword>
<dbReference type="EC" id="3.1.3.27" evidence="1"/>
<keyword evidence="1" id="KW-0442">Lipid degradation</keyword>
<keyword evidence="1 2" id="KW-0812">Transmembrane</keyword>
<dbReference type="AlphaFoldDB" id="H6Q5T4"/>
<dbReference type="Proteomes" id="UP000009061">
    <property type="component" value="Chromosome"/>
</dbReference>
<feature type="transmembrane region" description="Helical" evidence="2">
    <location>
        <begin position="50"/>
        <end position="69"/>
    </location>
</feature>
<keyword evidence="1 2" id="KW-0472">Membrane</keyword>
<evidence type="ECO:0000256" key="1">
    <source>
        <dbReference type="PIRNR" id="PIRNR006162"/>
    </source>
</evidence>
<dbReference type="GO" id="GO:0046872">
    <property type="term" value="F:metal ion binding"/>
    <property type="evidence" value="ECO:0007669"/>
    <property type="project" value="UniProtKB-KW"/>
</dbReference>
<dbReference type="PANTHER" id="PTHR36305:SF1">
    <property type="entry name" value="PHOSPHATIDYLGLYCEROPHOSPHATASE A"/>
    <property type="match status" value="1"/>
</dbReference>
<dbReference type="UniPathway" id="UPA00084">
    <property type="reaction ID" value="UER00504"/>
</dbReference>
<proteinExistence type="predicted"/>
<dbReference type="EMBL" id="CP003315">
    <property type="protein sequence ID" value="AFA41130.1"/>
    <property type="molecule type" value="Genomic_DNA"/>
</dbReference>
<keyword evidence="1" id="KW-0460">Magnesium</keyword>
<accession>H6Q5T4</accession>
<dbReference type="PIRSF" id="PIRSF006162">
    <property type="entry name" value="PgpA"/>
    <property type="match status" value="1"/>
</dbReference>
<dbReference type="GO" id="GO:0005886">
    <property type="term" value="C:plasma membrane"/>
    <property type="evidence" value="ECO:0007669"/>
    <property type="project" value="UniProtKB-SubCell"/>
</dbReference>
<keyword evidence="1" id="KW-1003">Cell membrane</keyword>
<keyword evidence="1" id="KW-1208">Phospholipid metabolism</keyword>
<dbReference type="GO" id="GO:0006655">
    <property type="term" value="P:phosphatidylglycerol biosynthetic process"/>
    <property type="evidence" value="ECO:0007669"/>
    <property type="project" value="UniProtKB-UniPathway"/>
</dbReference>
<comment type="subcellular location">
    <subcellularLocation>
        <location evidence="1">Cell inner membrane</location>
        <topology evidence="1">Multi-pass membrane protein</topology>
    </subcellularLocation>
</comment>
<dbReference type="GO" id="GO:0008962">
    <property type="term" value="F:phosphatidylglycerophosphatase activity"/>
    <property type="evidence" value="ECO:0007669"/>
    <property type="project" value="UniProtKB-EC"/>
</dbReference>
<dbReference type="RefSeq" id="WP_014354069.1">
    <property type="nucleotide sequence ID" value="NC_016893.1"/>
</dbReference>
<keyword evidence="2" id="KW-1133">Transmembrane helix</keyword>
<dbReference type="eggNOG" id="COG1267">
    <property type="taxonomic scope" value="Bacteria"/>
</dbReference>
<dbReference type="OrthoDB" id="9804091at2"/>
<comment type="pathway">
    <text evidence="1">Phospholipid metabolism; phosphatidylglycerol biosynthesis; phosphatidylglycerol from CDP-diacylglycerol: step 2/2.</text>
</comment>
<sequence length="157" mass="18587">MQINKKDLKFNICNPIHFLATGFGVGLISHFPGTIASVVAIFIWNYIYIFFQYHWSIVFIFFLLAVYFCDKTAQDLRCHDHPCIVLDEFIGMWIILFFYHENSYYDIITEFIVFRVFDVWKPYPIRIIHKNILNGFGIILDDIVAGIYSIIILKIFI</sequence>
<keyword evidence="1" id="KW-0997">Cell inner membrane</keyword>
<dbReference type="KEGG" id="wgl:WIGMOR_0292"/>
<dbReference type="Pfam" id="PF04608">
    <property type="entry name" value="PgpA"/>
    <property type="match status" value="1"/>
</dbReference>
<comment type="function">
    <text evidence="1">Lipid phosphatase which dephosphorylates phosphatidylglycerophosphate (PGP) to phosphatidylglycerol (PG).</text>
</comment>
<comment type="cofactor">
    <cofactor evidence="1">
        <name>Mg(2+)</name>
        <dbReference type="ChEBI" id="CHEBI:18420"/>
    </cofactor>
</comment>
<dbReference type="GO" id="GO:0009395">
    <property type="term" value="P:phospholipid catabolic process"/>
    <property type="evidence" value="ECO:0007669"/>
    <property type="project" value="UniProtKB-KW"/>
</dbReference>
<dbReference type="STRING" id="1142511.WIGMOR_0292"/>
<dbReference type="InterPro" id="IPR026037">
    <property type="entry name" value="PgpA"/>
</dbReference>
<dbReference type="HOGENOM" id="CLU_103734_0_1_6"/>
<dbReference type="CDD" id="cd06971">
    <property type="entry name" value="PgpA"/>
    <property type="match status" value="1"/>
</dbReference>
<keyword evidence="5" id="KW-1185">Reference proteome</keyword>